<gene>
    <name evidence="1" type="ORF">A3D55_03160</name>
</gene>
<protein>
    <submittedName>
        <fullName evidence="1">Uncharacterized protein</fullName>
    </submittedName>
</protein>
<dbReference type="EMBL" id="MFKJ01000018">
    <property type="protein sequence ID" value="OGG38526.1"/>
    <property type="molecule type" value="Genomic_DNA"/>
</dbReference>
<evidence type="ECO:0000313" key="1">
    <source>
        <dbReference type="EMBL" id="OGG38526.1"/>
    </source>
</evidence>
<reference evidence="1 2" key="1">
    <citation type="journal article" date="2016" name="Nat. Commun.">
        <title>Thousands of microbial genomes shed light on interconnected biogeochemical processes in an aquifer system.</title>
        <authorList>
            <person name="Anantharaman K."/>
            <person name="Brown C.T."/>
            <person name="Hug L.A."/>
            <person name="Sharon I."/>
            <person name="Castelle C.J."/>
            <person name="Probst A.J."/>
            <person name="Thomas B.C."/>
            <person name="Singh A."/>
            <person name="Wilkins M.J."/>
            <person name="Karaoz U."/>
            <person name="Brodie E.L."/>
            <person name="Williams K.H."/>
            <person name="Hubbard S.S."/>
            <person name="Banfield J.F."/>
        </authorList>
    </citation>
    <scope>NUCLEOTIDE SEQUENCE [LARGE SCALE GENOMIC DNA]</scope>
</reference>
<name>A0A1F6BNM2_9BACT</name>
<dbReference type="STRING" id="1798470.A3D55_03160"/>
<organism evidence="1 2">
    <name type="scientific">Candidatus Jorgensenbacteria bacterium RIFCSPHIGHO2_02_FULL_45_20</name>
    <dbReference type="NCBI Taxonomy" id="1798470"/>
    <lineage>
        <taxon>Bacteria</taxon>
        <taxon>Candidatus Joergenseniibacteriota</taxon>
    </lineage>
</organism>
<evidence type="ECO:0000313" key="2">
    <source>
        <dbReference type="Proteomes" id="UP000178825"/>
    </source>
</evidence>
<dbReference type="Proteomes" id="UP000178825">
    <property type="component" value="Unassembled WGS sequence"/>
</dbReference>
<sequence length="234" mass="25752">MKMLRLFLLVFSFFALFFLTLYGTKALNAQTPSNKSSLVITWKSGSFFPANFTGKAPATPFSPIIASVEAVSGGKILNLSRAAISWKIDNKPIGNGAGMKNVSFRVQKNKGDFHILSVSVSQNDSVSEDSVIIPIYPQIIVVELPFKDNTISPGVENAIKAVPYFFNIDSIKNISFFWQINNENKGGGNNDTLILKTGEPQLQSQETVEITASAQNNNNPLEFAKSRVWLKISR</sequence>
<accession>A0A1F6BNM2</accession>
<comment type="caution">
    <text evidence="1">The sequence shown here is derived from an EMBL/GenBank/DDBJ whole genome shotgun (WGS) entry which is preliminary data.</text>
</comment>
<proteinExistence type="predicted"/>
<dbReference type="AlphaFoldDB" id="A0A1F6BNM2"/>